<dbReference type="InterPro" id="IPR045357">
    <property type="entry name" value="Aminopeptidase_N-like_N"/>
</dbReference>
<dbReference type="Gene3D" id="2.60.40.1910">
    <property type="match status" value="1"/>
</dbReference>
<keyword evidence="5 10" id="KW-0479">Metal-binding</keyword>
<evidence type="ECO:0000259" key="15">
    <source>
        <dbReference type="Pfam" id="PF11838"/>
    </source>
</evidence>
<dbReference type="FunFam" id="1.10.390.10:FF:000006">
    <property type="entry name" value="Puromycin-sensitive aminopeptidase"/>
    <property type="match status" value="1"/>
</dbReference>
<dbReference type="Pfam" id="PF17900">
    <property type="entry name" value="Peptidase_M1_N"/>
    <property type="match status" value="1"/>
</dbReference>
<dbReference type="Gene3D" id="2.60.40.1730">
    <property type="entry name" value="tricorn interacting facor f3 domain"/>
    <property type="match status" value="1"/>
</dbReference>
<feature type="binding site" evidence="10">
    <location>
        <position position="347"/>
    </location>
    <ligand>
        <name>Zn(2+)</name>
        <dbReference type="ChEBI" id="CHEBI:29105"/>
        <note>catalytic</note>
    </ligand>
</feature>
<dbReference type="Gene3D" id="1.25.50.20">
    <property type="match status" value="1"/>
</dbReference>
<feature type="chain" id="PRO_5018180238" description="Aminopeptidase" evidence="13">
    <location>
        <begin position="23"/>
        <end position="893"/>
    </location>
</feature>
<keyword evidence="8 12" id="KW-0482">Metalloprotease</keyword>
<comment type="cofactor">
    <cofactor evidence="10 12">
        <name>Zn(2+)</name>
        <dbReference type="ChEBI" id="CHEBI:29105"/>
    </cofactor>
    <text evidence="10 12">Binds 1 zinc ion per subunit.</text>
</comment>
<dbReference type="GO" id="GO:0016020">
    <property type="term" value="C:membrane"/>
    <property type="evidence" value="ECO:0007669"/>
    <property type="project" value="TreeGrafter"/>
</dbReference>
<gene>
    <name evidence="17" type="ORF">EG799_08040</name>
</gene>
<evidence type="ECO:0000256" key="8">
    <source>
        <dbReference type="ARBA" id="ARBA00023049"/>
    </source>
</evidence>
<feature type="binding site" evidence="10">
    <location>
        <position position="343"/>
    </location>
    <ligand>
        <name>Zn(2+)</name>
        <dbReference type="ChEBI" id="CHEBI:29105"/>
        <note>catalytic</note>
    </ligand>
</feature>
<evidence type="ECO:0000256" key="9">
    <source>
        <dbReference type="PIRSR" id="PIRSR634016-1"/>
    </source>
</evidence>
<keyword evidence="13" id="KW-0732">Signal</keyword>
<feature type="active site" description="Proton acceptor" evidence="9">
    <location>
        <position position="344"/>
    </location>
</feature>
<dbReference type="InterPro" id="IPR050344">
    <property type="entry name" value="Peptidase_M1_aminopeptidases"/>
</dbReference>
<dbReference type="SUPFAM" id="SSF63737">
    <property type="entry name" value="Leukotriene A4 hydrolase N-terminal domain"/>
    <property type="match status" value="1"/>
</dbReference>
<dbReference type="GO" id="GO:0005615">
    <property type="term" value="C:extracellular space"/>
    <property type="evidence" value="ECO:0007669"/>
    <property type="project" value="TreeGrafter"/>
</dbReference>
<dbReference type="AlphaFoldDB" id="A0A3N5CR82"/>
<accession>A0A3N5CR82</accession>
<dbReference type="GO" id="GO:0070006">
    <property type="term" value="F:metalloaminopeptidase activity"/>
    <property type="evidence" value="ECO:0007669"/>
    <property type="project" value="TreeGrafter"/>
</dbReference>
<dbReference type="GO" id="GO:0042277">
    <property type="term" value="F:peptide binding"/>
    <property type="evidence" value="ECO:0007669"/>
    <property type="project" value="TreeGrafter"/>
</dbReference>
<reference evidence="17 18" key="1">
    <citation type="submission" date="2018-11" db="EMBL/GenBank/DDBJ databases">
        <title>Erythrobacter spongiae sp. nov., isolated from a marine sponge.</title>
        <authorList>
            <person name="Zhuang L."/>
            <person name="Luo L."/>
        </authorList>
    </citation>
    <scope>NUCLEOTIDE SEQUENCE [LARGE SCALE GENOMIC DNA]</scope>
    <source>
        <strain evidence="17 18">HN-E23</strain>
    </source>
</reference>
<keyword evidence="6 12" id="KW-0378">Hydrolase</keyword>
<dbReference type="InterPro" id="IPR034016">
    <property type="entry name" value="M1_APN-typ"/>
</dbReference>
<dbReference type="Pfam" id="PF11838">
    <property type="entry name" value="ERAP1_C"/>
    <property type="match status" value="1"/>
</dbReference>
<evidence type="ECO:0000256" key="3">
    <source>
        <dbReference type="ARBA" id="ARBA00022438"/>
    </source>
</evidence>
<dbReference type="Proteomes" id="UP000275232">
    <property type="component" value="Unassembled WGS sequence"/>
</dbReference>
<dbReference type="InterPro" id="IPR024571">
    <property type="entry name" value="ERAP1-like_C_dom"/>
</dbReference>
<name>A0A3N5CR82_9SPHN</name>
<evidence type="ECO:0000256" key="6">
    <source>
        <dbReference type="ARBA" id="ARBA00022801"/>
    </source>
</evidence>
<evidence type="ECO:0000256" key="12">
    <source>
        <dbReference type="RuleBase" id="RU364040"/>
    </source>
</evidence>
<dbReference type="SUPFAM" id="SSF55486">
    <property type="entry name" value="Metalloproteases ('zincins'), catalytic domain"/>
    <property type="match status" value="1"/>
</dbReference>
<dbReference type="RefSeq" id="WP_123880163.1">
    <property type="nucleotide sequence ID" value="NZ_RPFZ01000001.1"/>
</dbReference>
<evidence type="ECO:0000313" key="17">
    <source>
        <dbReference type="EMBL" id="RPF71574.1"/>
    </source>
</evidence>
<evidence type="ECO:0000259" key="16">
    <source>
        <dbReference type="Pfam" id="PF17900"/>
    </source>
</evidence>
<keyword evidence="7 10" id="KW-0862">Zinc</keyword>
<dbReference type="InterPro" id="IPR027268">
    <property type="entry name" value="Peptidase_M4/M1_CTD_sf"/>
</dbReference>
<comment type="catalytic activity">
    <reaction evidence="1">
        <text>Release of an N-terminal amino acid, Xaa-|-Yaa- from a peptide, amide or arylamide. Xaa is preferably Ala, but may be most amino acids including Pro (slow action). When a terminal hydrophobic residue is followed by a prolyl residue, the two may be released as an intact Xaa-Pro dipeptide.</text>
        <dbReference type="EC" id="3.4.11.2"/>
    </reaction>
</comment>
<feature type="domain" description="ERAP1-like C-terminal" evidence="15">
    <location>
        <begin position="565"/>
        <end position="866"/>
    </location>
</feature>
<comment type="similarity">
    <text evidence="2 12">Belongs to the peptidase M1 family.</text>
</comment>
<dbReference type="EC" id="3.4.11.-" evidence="12"/>
<dbReference type="GO" id="GO:0016285">
    <property type="term" value="F:alanyl aminopeptidase activity"/>
    <property type="evidence" value="ECO:0007669"/>
    <property type="project" value="UniProtKB-EC"/>
</dbReference>
<evidence type="ECO:0000313" key="18">
    <source>
        <dbReference type="Proteomes" id="UP000275232"/>
    </source>
</evidence>
<sequence>MRHASLAALAAALLAGCATVPAPQDGATAPTFTAAPLPADVTSDLPRIARPLNYAIQVVPDAENLTFSGASTATIEVYEATRSITMHAKGLDITSAVLVAPNGLREEMAVSYDGELDTVTFTADSRFAPGTYQLQTQYAGTIGTQAAGLFALDYPDKRTGEEVRALFTQFEAPDARRFAPLFDEPSYKATFDLSAIVPADLMAVGNMPIAGEEDLGNGTKRVTFRTTPIMSSYLLFFALGDFERNSAMADTGTEVGIVAPAGSGEQTQYALDGLKPLMPWFTDYFGIAYPLPKLDNVTAPGQSQFFGAMENWGSILTFERILLNDPANTSPATRQSIFSVQAHETAHQWFGDIVTMAWWDDLWLNEAFASWLETKVTNDLHPEWYGDLGRVNVREAAMNADDDATSHPVIQDISTVAETAQAFDTITYSKGEALIGMFEDYAGADVWQRGLQAYFQRHQYGNTQSPDLWRAIAEAGASDLPAIADDFTLQPGVPLVLADGPCVNGQTQLQLVQSQFSRDRKAETEAEPAHWLVPLSIANGSSDPVDMVLDNRMEHSLPGCSAPLVVNSGQLGYYRTLYSPRLSQRIADGFSGLAPIDQLGLMRDGFALAVGDYQAWDRPLALLEQVPPDANPIVAQFAVQQWASIYSAVSEDNAAERSRIAEIATEKWRPRLDALGYDAKAGEPVVDANLRNALIGAFDTMGDEGVQAEARRRFAMLEDDPRALDGSMKNLWLGIAGNNLTTSEWALLSELAVKSTSTTERATYYTLLGAPEDEALARQALNFALTGEAGTTSAAIIRQVAAQHPELAYDFVMQHQDEVRELVDPSGWQGYIAGLTYGSRDPAQLERLEEYRADIPDDEAVSLDRAINAFRVRLETDPRVEAAIIDWLGRREG</sequence>
<evidence type="ECO:0000256" key="11">
    <source>
        <dbReference type="PIRSR" id="PIRSR634016-4"/>
    </source>
</evidence>
<evidence type="ECO:0000256" key="10">
    <source>
        <dbReference type="PIRSR" id="PIRSR634016-3"/>
    </source>
</evidence>
<dbReference type="PROSITE" id="PS51257">
    <property type="entry name" value="PROKAR_LIPOPROTEIN"/>
    <property type="match status" value="1"/>
</dbReference>
<dbReference type="OrthoDB" id="100605at2"/>
<dbReference type="PRINTS" id="PR00756">
    <property type="entry name" value="ALADIPTASE"/>
</dbReference>
<dbReference type="InterPro" id="IPR001930">
    <property type="entry name" value="Peptidase_M1"/>
</dbReference>
<evidence type="ECO:0000256" key="2">
    <source>
        <dbReference type="ARBA" id="ARBA00010136"/>
    </source>
</evidence>
<dbReference type="Gene3D" id="1.10.390.10">
    <property type="entry name" value="Neutral Protease Domain 2"/>
    <property type="match status" value="1"/>
</dbReference>
<evidence type="ECO:0000256" key="5">
    <source>
        <dbReference type="ARBA" id="ARBA00022723"/>
    </source>
</evidence>
<feature type="signal peptide" evidence="13">
    <location>
        <begin position="1"/>
        <end position="22"/>
    </location>
</feature>
<organism evidence="17 18">
    <name type="scientific">Aurantiacibacter spongiae</name>
    <dbReference type="NCBI Taxonomy" id="2488860"/>
    <lineage>
        <taxon>Bacteria</taxon>
        <taxon>Pseudomonadati</taxon>
        <taxon>Pseudomonadota</taxon>
        <taxon>Alphaproteobacteria</taxon>
        <taxon>Sphingomonadales</taxon>
        <taxon>Erythrobacteraceae</taxon>
        <taxon>Aurantiacibacter</taxon>
    </lineage>
</organism>
<keyword evidence="3 12" id="KW-0031">Aminopeptidase</keyword>
<dbReference type="GO" id="GO:0043171">
    <property type="term" value="P:peptide catabolic process"/>
    <property type="evidence" value="ECO:0007669"/>
    <property type="project" value="TreeGrafter"/>
</dbReference>
<dbReference type="PANTHER" id="PTHR11533:SF174">
    <property type="entry name" value="PUROMYCIN-SENSITIVE AMINOPEPTIDASE-RELATED"/>
    <property type="match status" value="1"/>
</dbReference>
<feature type="site" description="Transition state stabilizer" evidence="11">
    <location>
        <position position="428"/>
    </location>
</feature>
<protein>
    <recommendedName>
        <fullName evidence="12">Aminopeptidase</fullName>
        <ecNumber evidence="12">3.4.11.-</ecNumber>
    </recommendedName>
</protein>
<dbReference type="InterPro" id="IPR014782">
    <property type="entry name" value="Peptidase_M1_dom"/>
</dbReference>
<dbReference type="InterPro" id="IPR042097">
    <property type="entry name" value="Aminopeptidase_N-like_N_sf"/>
</dbReference>
<keyword evidence="18" id="KW-1185">Reference proteome</keyword>
<feature type="domain" description="Peptidase M1 membrane alanine aminopeptidase" evidence="14">
    <location>
        <begin position="269"/>
        <end position="486"/>
    </location>
</feature>
<evidence type="ECO:0000256" key="1">
    <source>
        <dbReference type="ARBA" id="ARBA00000098"/>
    </source>
</evidence>
<dbReference type="CDD" id="cd09601">
    <property type="entry name" value="M1_APN-Q_like"/>
    <property type="match status" value="1"/>
</dbReference>
<dbReference type="GO" id="GO:0008270">
    <property type="term" value="F:zinc ion binding"/>
    <property type="evidence" value="ECO:0007669"/>
    <property type="project" value="UniProtKB-UniRule"/>
</dbReference>
<keyword evidence="4 12" id="KW-0645">Protease</keyword>
<feature type="domain" description="Aminopeptidase N-like N-terminal" evidence="16">
    <location>
        <begin position="51"/>
        <end position="234"/>
    </location>
</feature>
<dbReference type="GO" id="GO:0005737">
    <property type="term" value="C:cytoplasm"/>
    <property type="evidence" value="ECO:0007669"/>
    <property type="project" value="TreeGrafter"/>
</dbReference>
<evidence type="ECO:0000256" key="4">
    <source>
        <dbReference type="ARBA" id="ARBA00022670"/>
    </source>
</evidence>
<evidence type="ECO:0000256" key="7">
    <source>
        <dbReference type="ARBA" id="ARBA00022833"/>
    </source>
</evidence>
<comment type="caution">
    <text evidence="17">The sequence shown here is derived from an EMBL/GenBank/DDBJ whole genome shotgun (WGS) entry which is preliminary data.</text>
</comment>
<feature type="binding site" evidence="10">
    <location>
        <position position="366"/>
    </location>
    <ligand>
        <name>Zn(2+)</name>
        <dbReference type="ChEBI" id="CHEBI:29105"/>
        <note>catalytic</note>
    </ligand>
</feature>
<proteinExistence type="inferred from homology"/>
<evidence type="ECO:0000256" key="13">
    <source>
        <dbReference type="SAM" id="SignalP"/>
    </source>
</evidence>
<dbReference type="EMBL" id="RPFZ01000001">
    <property type="protein sequence ID" value="RPF71574.1"/>
    <property type="molecule type" value="Genomic_DNA"/>
</dbReference>
<dbReference type="Pfam" id="PF01433">
    <property type="entry name" value="Peptidase_M1"/>
    <property type="match status" value="1"/>
</dbReference>
<evidence type="ECO:0000259" key="14">
    <source>
        <dbReference type="Pfam" id="PF01433"/>
    </source>
</evidence>
<dbReference type="PANTHER" id="PTHR11533">
    <property type="entry name" value="PROTEASE M1 ZINC METALLOPROTEASE"/>
    <property type="match status" value="1"/>
</dbReference>
<dbReference type="GO" id="GO:0006508">
    <property type="term" value="P:proteolysis"/>
    <property type="evidence" value="ECO:0007669"/>
    <property type="project" value="UniProtKB-KW"/>
</dbReference>